<dbReference type="InterPro" id="IPR006221">
    <property type="entry name" value="TrpG/PapA_dom"/>
</dbReference>
<dbReference type="PROSITE" id="PS51273">
    <property type="entry name" value="GATASE_TYPE_1"/>
    <property type="match status" value="1"/>
</dbReference>
<feature type="domain" description="Glutamine amidotransferase" evidence="6">
    <location>
        <begin position="37"/>
        <end position="219"/>
    </location>
</feature>
<dbReference type="Proteomes" id="UP000487268">
    <property type="component" value="Unassembled WGS sequence"/>
</dbReference>
<feature type="domain" description="Anthranilate synthase component I N-terminal" evidence="8">
    <location>
        <begin position="280"/>
        <end position="418"/>
    </location>
</feature>
<dbReference type="OrthoDB" id="3518032at2"/>
<organism evidence="9 10">
    <name type="scientific">Actinomadura macrotermitis</name>
    <dbReference type="NCBI Taxonomy" id="2585200"/>
    <lineage>
        <taxon>Bacteria</taxon>
        <taxon>Bacillati</taxon>
        <taxon>Actinomycetota</taxon>
        <taxon>Actinomycetes</taxon>
        <taxon>Streptosporangiales</taxon>
        <taxon>Thermomonosporaceae</taxon>
        <taxon>Actinomadura</taxon>
    </lineage>
</organism>
<evidence type="ECO:0000259" key="7">
    <source>
        <dbReference type="Pfam" id="PF00425"/>
    </source>
</evidence>
<keyword evidence="9" id="KW-0413">Isomerase</keyword>
<keyword evidence="3" id="KW-0808">Transferase</keyword>
<comment type="similarity">
    <text evidence="1">In the C-terminal section; belongs to the anthranilate synthase component I family.</text>
</comment>
<evidence type="ECO:0000313" key="10">
    <source>
        <dbReference type="Proteomes" id="UP000487268"/>
    </source>
</evidence>
<keyword evidence="4" id="KW-0315">Glutamine amidotransferase</keyword>
<dbReference type="InterPro" id="IPR017926">
    <property type="entry name" value="GATASE"/>
</dbReference>
<accession>A0A7K0BV60</accession>
<evidence type="ECO:0000259" key="8">
    <source>
        <dbReference type="Pfam" id="PF04715"/>
    </source>
</evidence>
<dbReference type="PANTHER" id="PTHR11236:SF18">
    <property type="entry name" value="AMINODEOXYCHORISMATE SYNTHASE"/>
    <property type="match status" value="1"/>
</dbReference>
<proteinExistence type="inferred from homology"/>
<dbReference type="GO" id="GO:0005737">
    <property type="term" value="C:cytoplasm"/>
    <property type="evidence" value="ECO:0007669"/>
    <property type="project" value="TreeGrafter"/>
</dbReference>
<dbReference type="Gene3D" id="3.60.120.10">
    <property type="entry name" value="Anthranilate synthase"/>
    <property type="match status" value="1"/>
</dbReference>
<dbReference type="EC" id="2.6.1.85" evidence="2"/>
<dbReference type="NCBIfam" id="TIGR00566">
    <property type="entry name" value="trpG_papA"/>
    <property type="match status" value="1"/>
</dbReference>
<evidence type="ECO:0000313" key="9">
    <source>
        <dbReference type="EMBL" id="MQY05053.1"/>
    </source>
</evidence>
<sequence length="749" mass="81717">MRDPVATLIAVKTVNPRLLVLRRLTLITRSGSIVPTLLIDNYDSYTYNLFQLLAAVNGIPPVVFHNDDPRLPELELRDFDSIVISPGPGRPQAGRDLGHVTRLLEEARAPVLGVCLGHQALAHMEGGDVVPALLPRHGHLTVVRHDGDGLFEGIPQNFRAVRYHSLVVAEPLPDSLVATAWAEDGMVMGLRHKHLPRWGVQFHPESIATEHGERLLANFRDLAAAVRESNGHRRPRTLSVHEAMTPGPLADPSTVAAADEEPMGLAVEVRALPGAVPTERAFEALYRDGEQAFWLDSSRVEPGLSRFSFMGDFSGPLSEVLTYRVPDDKVTVTSPDGTTRLEPGDIFEVLERRLATHAVDSPDGLPFDFSCGYVGYFGYELKANCGGDYRHASATPDATWMLADRLVAVDHQEDQTYVLTLNDGSNKVRRANAAWTERMLAALSNLLTESEGEDPRADPAPPAAGGSEADPLNTRGRPRYLEDVAECRRLLAAGESYEICLTDKIRTTFDGDRLAFYHRLRSVNPAPYGALLRFGDLTVFCSSPERFLRIDTDRLVETKPIKGTAPRSDDPLEDARLHNGLATSAKAQAENLMIVDLLRNDLGRTCEIGSVQVPSYMAVESYATVHQLVSTITGRLRREVSPVACVRACFPGGSMTGAPKLRTMEIIDRLEHEARGVYSGALGYFGLNGTADLSIVIRTAVLWKDDLTVGAGGAVVYGSTPVEEYDEMVLKASATLRALASLQSTTTAP</sequence>
<dbReference type="InterPro" id="IPR029062">
    <property type="entry name" value="Class_I_gatase-like"/>
</dbReference>
<feature type="domain" description="Chorismate-utilising enzyme C-terminal" evidence="7">
    <location>
        <begin position="478"/>
        <end position="731"/>
    </location>
</feature>
<feature type="region of interest" description="Disordered" evidence="5">
    <location>
        <begin position="450"/>
        <end position="476"/>
    </location>
</feature>
<evidence type="ECO:0000259" key="6">
    <source>
        <dbReference type="Pfam" id="PF00117"/>
    </source>
</evidence>
<evidence type="ECO:0000256" key="3">
    <source>
        <dbReference type="ARBA" id="ARBA00022679"/>
    </source>
</evidence>
<dbReference type="NCBIfam" id="TIGR00553">
    <property type="entry name" value="pabB"/>
    <property type="match status" value="1"/>
</dbReference>
<dbReference type="PRINTS" id="PR00097">
    <property type="entry name" value="ANTSNTHASEII"/>
</dbReference>
<evidence type="ECO:0000256" key="5">
    <source>
        <dbReference type="SAM" id="MobiDB-lite"/>
    </source>
</evidence>
<dbReference type="PRINTS" id="PR00099">
    <property type="entry name" value="CPSGATASE"/>
</dbReference>
<dbReference type="AlphaFoldDB" id="A0A7K0BV60"/>
<evidence type="ECO:0000256" key="2">
    <source>
        <dbReference type="ARBA" id="ARBA00013139"/>
    </source>
</evidence>
<dbReference type="SUPFAM" id="SSF56322">
    <property type="entry name" value="ADC synthase"/>
    <property type="match status" value="1"/>
</dbReference>
<dbReference type="Gene3D" id="3.40.50.880">
    <property type="match status" value="1"/>
</dbReference>
<dbReference type="GO" id="GO:0016853">
    <property type="term" value="F:isomerase activity"/>
    <property type="evidence" value="ECO:0007669"/>
    <property type="project" value="UniProtKB-KW"/>
</dbReference>
<dbReference type="InterPro" id="IPR019999">
    <property type="entry name" value="Anth_synth_I-like"/>
</dbReference>
<dbReference type="Pfam" id="PF04715">
    <property type="entry name" value="Anth_synt_I_N"/>
    <property type="match status" value="1"/>
</dbReference>
<dbReference type="EMBL" id="WEGH01000002">
    <property type="protein sequence ID" value="MQY05053.1"/>
    <property type="molecule type" value="Genomic_DNA"/>
</dbReference>
<protein>
    <recommendedName>
        <fullName evidence="2">aminodeoxychorismate synthase</fullName>
        <ecNumber evidence="2">2.6.1.85</ecNumber>
    </recommendedName>
</protein>
<evidence type="ECO:0000256" key="1">
    <source>
        <dbReference type="ARBA" id="ARBA00005970"/>
    </source>
</evidence>
<reference evidence="9 10" key="1">
    <citation type="submission" date="2019-10" db="EMBL/GenBank/DDBJ databases">
        <title>Actinomadura rubteroloni sp. nov. and Actinomadura macrotermitis sp. nov., isolated from the gut of fungus growing-termite Macrotermes natalensis.</title>
        <authorList>
            <person name="Benndorf R."/>
            <person name="Martin K."/>
            <person name="Kuefner M."/>
            <person name="De Beer W."/>
            <person name="Kaster A.-K."/>
            <person name="Vollmers J."/>
            <person name="Poulsen M."/>
            <person name="Beemelmanns C."/>
        </authorList>
    </citation>
    <scope>NUCLEOTIDE SEQUENCE [LARGE SCALE GENOMIC DNA]</scope>
    <source>
        <strain evidence="9 10">RB68</strain>
    </source>
</reference>
<dbReference type="SUPFAM" id="SSF52317">
    <property type="entry name" value="Class I glutamine amidotransferase-like"/>
    <property type="match status" value="1"/>
</dbReference>
<dbReference type="InterPro" id="IPR006805">
    <property type="entry name" value="Anth_synth_I_N"/>
</dbReference>
<dbReference type="GO" id="GO:0000162">
    <property type="term" value="P:L-tryptophan biosynthetic process"/>
    <property type="evidence" value="ECO:0007669"/>
    <property type="project" value="TreeGrafter"/>
</dbReference>
<dbReference type="PRINTS" id="PR00096">
    <property type="entry name" value="GATASE"/>
</dbReference>
<dbReference type="InterPro" id="IPR005802">
    <property type="entry name" value="ADC_synth_comp_1"/>
</dbReference>
<keyword evidence="10" id="KW-1185">Reference proteome</keyword>
<dbReference type="InterPro" id="IPR005801">
    <property type="entry name" value="ADC_synthase"/>
</dbReference>
<dbReference type="PANTHER" id="PTHR11236">
    <property type="entry name" value="AMINOBENZOATE/ANTHRANILATE SYNTHASE"/>
    <property type="match status" value="1"/>
</dbReference>
<dbReference type="GO" id="GO:0046820">
    <property type="term" value="F:4-amino-4-deoxychorismate synthase activity"/>
    <property type="evidence" value="ECO:0007669"/>
    <property type="project" value="UniProtKB-EC"/>
</dbReference>
<name>A0A7K0BV60_9ACTN</name>
<evidence type="ECO:0000256" key="4">
    <source>
        <dbReference type="ARBA" id="ARBA00022962"/>
    </source>
</evidence>
<dbReference type="GO" id="GO:0008153">
    <property type="term" value="P:4-aminobenzoate biosynthetic process"/>
    <property type="evidence" value="ECO:0007669"/>
    <property type="project" value="TreeGrafter"/>
</dbReference>
<dbReference type="CDD" id="cd01743">
    <property type="entry name" value="GATase1_Anthranilate_Synthase"/>
    <property type="match status" value="1"/>
</dbReference>
<gene>
    <name evidence="9" type="primary">menF_1</name>
    <name evidence="9" type="ORF">ACRB68_31160</name>
</gene>
<dbReference type="InterPro" id="IPR015890">
    <property type="entry name" value="Chorismate_C"/>
</dbReference>
<dbReference type="Pfam" id="PF00425">
    <property type="entry name" value="Chorismate_bind"/>
    <property type="match status" value="1"/>
</dbReference>
<comment type="caution">
    <text evidence="9">The sequence shown here is derived from an EMBL/GenBank/DDBJ whole genome shotgun (WGS) entry which is preliminary data.</text>
</comment>
<dbReference type="GO" id="GO:0009396">
    <property type="term" value="P:folic acid-containing compound biosynthetic process"/>
    <property type="evidence" value="ECO:0007669"/>
    <property type="project" value="InterPro"/>
</dbReference>
<dbReference type="Pfam" id="PF00117">
    <property type="entry name" value="GATase"/>
    <property type="match status" value="1"/>
</dbReference>